<evidence type="ECO:0000313" key="3">
    <source>
        <dbReference type="Proteomes" id="UP000183015"/>
    </source>
</evidence>
<organism evidence="2 3">
    <name type="scientific">Streptacidiphilus jiangxiensis</name>
    <dbReference type="NCBI Taxonomy" id="235985"/>
    <lineage>
        <taxon>Bacteria</taxon>
        <taxon>Bacillati</taxon>
        <taxon>Actinomycetota</taxon>
        <taxon>Actinomycetes</taxon>
        <taxon>Kitasatosporales</taxon>
        <taxon>Streptomycetaceae</taxon>
        <taxon>Streptacidiphilus</taxon>
    </lineage>
</organism>
<name>A0A1H7WP79_STRJI</name>
<protein>
    <submittedName>
        <fullName evidence="2">Uncharacterized protein</fullName>
    </submittedName>
</protein>
<feature type="signal peptide" evidence="1">
    <location>
        <begin position="1"/>
        <end position="21"/>
    </location>
</feature>
<dbReference type="OrthoDB" id="4210620at2"/>
<sequence length="106" mass="11156">MSRSRSVAVLVGGAVLVVALAGCSDPPQGTVVATNGNLVQVISNPGDTYCHRFIPGGVNAVQDGTLADMRLYRSTDCSGHNDYLSTQTSVGPQNTLFYRSYSFVGQ</sequence>
<dbReference type="PROSITE" id="PS51257">
    <property type="entry name" value="PROKAR_LIPOPROTEIN"/>
    <property type="match status" value="1"/>
</dbReference>
<dbReference type="eggNOG" id="ENOG50302J9">
    <property type="taxonomic scope" value="Bacteria"/>
</dbReference>
<dbReference type="RefSeq" id="WP_075004158.1">
    <property type="nucleotide sequence ID" value="NZ_FOAZ01000021.1"/>
</dbReference>
<feature type="chain" id="PRO_5038508592" evidence="1">
    <location>
        <begin position="22"/>
        <end position="106"/>
    </location>
</feature>
<proteinExistence type="predicted"/>
<reference evidence="3" key="1">
    <citation type="submission" date="2016-10" db="EMBL/GenBank/DDBJ databases">
        <authorList>
            <person name="Varghese N."/>
        </authorList>
    </citation>
    <scope>NUCLEOTIDE SEQUENCE [LARGE SCALE GENOMIC DNA]</scope>
    <source>
        <strain evidence="3">DSM 45096 / BCRC 16803 / CGMCC 4.1857 / CIP 109030 / JCM 12277 / KCTC 19219 / NBRC 100920 / 33214</strain>
    </source>
</reference>
<dbReference type="EMBL" id="FOAZ01000021">
    <property type="protein sequence ID" value="SEM23293.1"/>
    <property type="molecule type" value="Genomic_DNA"/>
</dbReference>
<dbReference type="AlphaFoldDB" id="A0A1H7WP79"/>
<accession>A0A1H7WP79</accession>
<keyword evidence="1" id="KW-0732">Signal</keyword>
<evidence type="ECO:0000313" key="2">
    <source>
        <dbReference type="EMBL" id="SEM23293.1"/>
    </source>
</evidence>
<evidence type="ECO:0000256" key="1">
    <source>
        <dbReference type="SAM" id="SignalP"/>
    </source>
</evidence>
<dbReference type="Proteomes" id="UP000183015">
    <property type="component" value="Unassembled WGS sequence"/>
</dbReference>
<keyword evidence="3" id="KW-1185">Reference proteome</keyword>
<gene>
    <name evidence="2" type="ORF">SAMN05414137_12130</name>
</gene>